<evidence type="ECO:0000256" key="2">
    <source>
        <dbReference type="ARBA" id="ARBA00022540"/>
    </source>
</evidence>
<comment type="subunit">
    <text evidence="7">Component of the eukaryotic translation initiation factor 3 (eIF-3) complex.</text>
</comment>
<dbReference type="InterPro" id="IPR015943">
    <property type="entry name" value="WD40/YVTN_repeat-like_dom_sf"/>
</dbReference>
<dbReference type="PANTHER" id="PTHR19877:SF1">
    <property type="entry name" value="EUKARYOTIC TRANSLATION INITIATION FACTOR 3 SUBUNIT I"/>
    <property type="match status" value="1"/>
</dbReference>
<evidence type="ECO:0000256" key="3">
    <source>
        <dbReference type="ARBA" id="ARBA00022574"/>
    </source>
</evidence>
<dbReference type="PANTHER" id="PTHR19877">
    <property type="entry name" value="EUKARYOTIC TRANSLATION INITIATION FACTOR 3 SUBUNIT I"/>
    <property type="match status" value="1"/>
</dbReference>
<comment type="similarity">
    <text evidence="6">Belongs to the WD repeat STRAP family.</text>
</comment>
<dbReference type="EMBL" id="CP092869">
    <property type="protein sequence ID" value="UYV70415.1"/>
    <property type="molecule type" value="Genomic_DNA"/>
</dbReference>
<dbReference type="InterPro" id="IPR036322">
    <property type="entry name" value="WD40_repeat_dom_sf"/>
</dbReference>
<reference evidence="9 10" key="1">
    <citation type="submission" date="2022-01" db="EMBL/GenBank/DDBJ databases">
        <title>A chromosomal length assembly of Cordylochernes scorpioides.</title>
        <authorList>
            <person name="Zeh D."/>
            <person name="Zeh J."/>
        </authorList>
    </citation>
    <scope>NUCLEOTIDE SEQUENCE [LARGE SCALE GENOMIC DNA]</scope>
    <source>
        <strain evidence="9">IN4F17</strain>
        <tissue evidence="9">Whole Body</tissue>
    </source>
</reference>
<dbReference type="SMART" id="SM00320">
    <property type="entry name" value="WD40"/>
    <property type="match status" value="5"/>
</dbReference>
<name>A0ABY6KS50_9ARAC</name>
<evidence type="ECO:0000256" key="6">
    <source>
        <dbReference type="ARBA" id="ARBA00038394"/>
    </source>
</evidence>
<comment type="subcellular location">
    <subcellularLocation>
        <location evidence="7">Cytoplasm</location>
    </subcellularLocation>
</comment>
<dbReference type="SUPFAM" id="SSF50978">
    <property type="entry name" value="WD40 repeat-like"/>
    <property type="match status" value="1"/>
</dbReference>
<sequence>MLQWLPILEKVQPHHRRQVTKQDTGTFKPIILHGHERAITQIKYNTDGDLLLSCSKDPTPNIWYSITGERLGTFDGHNGAVWSIDINWDSTKVVTGAADNTARLWDPSNGKMLSAIETKTAVRSCSFSYSGKMVLYTTDKSLGKTCEINIIDLNQQLQNGHVVSGAAQSTILNIPVPTSKVSSAIWGPLDQSIITGHENGDIIQWDIRTGKKMLLVQEHKDVINDLQYSKDELMFITASKDHTAKLFDVSTMKPLKVYKTERPVNSGAISPIADHVIVAGGQEAMDVTTTSARQGKFDARFFHLIFEEEFGRIKDHFGPINSVAFHPDGKSYSSGGEDGYVRTHTFDPAYFEFDFEY</sequence>
<evidence type="ECO:0000256" key="5">
    <source>
        <dbReference type="ARBA" id="ARBA00022917"/>
    </source>
</evidence>
<dbReference type="InterPro" id="IPR001680">
    <property type="entry name" value="WD40_rpt"/>
</dbReference>
<evidence type="ECO:0000256" key="1">
    <source>
        <dbReference type="ARBA" id="ARBA00022490"/>
    </source>
</evidence>
<feature type="repeat" description="WD" evidence="8">
    <location>
        <begin position="216"/>
        <end position="257"/>
    </location>
</feature>
<keyword evidence="2 7" id="KW-0396">Initiation factor</keyword>
<evidence type="ECO:0000256" key="8">
    <source>
        <dbReference type="PROSITE-ProRule" id="PRU00221"/>
    </source>
</evidence>
<evidence type="ECO:0000256" key="7">
    <source>
        <dbReference type="HAMAP-Rule" id="MF_03008"/>
    </source>
</evidence>
<keyword evidence="1 7" id="KW-0963">Cytoplasm</keyword>
<comment type="function">
    <text evidence="7">Component of the eukaryotic translation initiation factor 3 (eIF-3) complex, which is involved in protein synthesis of a specialized repertoire of mRNAs and, together with other initiation factors, stimulates binding of mRNA and methionyl-tRNAi to the 40S ribosome. The eIF-3 complex specifically targets and initiates translation of a subset of mRNAs involved in cell proliferation.</text>
</comment>
<dbReference type="PROSITE" id="PS50294">
    <property type="entry name" value="WD_REPEATS_REGION"/>
    <property type="match status" value="2"/>
</dbReference>
<dbReference type="HAMAP" id="MF_03008">
    <property type="entry name" value="eIF3i"/>
    <property type="match status" value="1"/>
</dbReference>
<evidence type="ECO:0000313" key="9">
    <source>
        <dbReference type="EMBL" id="UYV70415.1"/>
    </source>
</evidence>
<dbReference type="PROSITE" id="PS50082">
    <property type="entry name" value="WD_REPEATS_2"/>
    <property type="match status" value="4"/>
</dbReference>
<dbReference type="InterPro" id="IPR027525">
    <property type="entry name" value="eIF3i"/>
</dbReference>
<organism evidence="9 10">
    <name type="scientific">Cordylochernes scorpioides</name>
    <dbReference type="NCBI Taxonomy" id="51811"/>
    <lineage>
        <taxon>Eukaryota</taxon>
        <taxon>Metazoa</taxon>
        <taxon>Ecdysozoa</taxon>
        <taxon>Arthropoda</taxon>
        <taxon>Chelicerata</taxon>
        <taxon>Arachnida</taxon>
        <taxon>Pseudoscorpiones</taxon>
        <taxon>Cheliferoidea</taxon>
        <taxon>Chernetidae</taxon>
        <taxon>Cordylochernes</taxon>
    </lineage>
</organism>
<keyword evidence="3 8" id="KW-0853">WD repeat</keyword>
<dbReference type="Pfam" id="PF24805">
    <property type="entry name" value="EIF3I"/>
    <property type="match status" value="1"/>
</dbReference>
<dbReference type="Proteomes" id="UP001235939">
    <property type="component" value="Chromosome 07"/>
</dbReference>
<dbReference type="Gene3D" id="2.130.10.10">
    <property type="entry name" value="YVTN repeat-like/Quinoprotein amine dehydrogenase"/>
    <property type="match status" value="1"/>
</dbReference>
<evidence type="ECO:0000313" key="10">
    <source>
        <dbReference type="Proteomes" id="UP001235939"/>
    </source>
</evidence>
<feature type="repeat" description="WD" evidence="8">
    <location>
        <begin position="32"/>
        <end position="73"/>
    </location>
</feature>
<evidence type="ECO:0000256" key="4">
    <source>
        <dbReference type="ARBA" id="ARBA00022737"/>
    </source>
</evidence>
<comment type="similarity">
    <text evidence="7">Belongs to the eIF-3 subunit I family.</text>
</comment>
<gene>
    <name evidence="9" type="ORF">LAZ67_7002933</name>
</gene>
<proteinExistence type="inferred from homology"/>
<keyword evidence="10" id="KW-1185">Reference proteome</keyword>
<protein>
    <recommendedName>
        <fullName evidence="7">Eukaryotic translation initiation factor 3 subunit I</fullName>
        <shortName evidence="7">eIF3i</shortName>
    </recommendedName>
</protein>
<feature type="repeat" description="WD" evidence="8">
    <location>
        <begin position="313"/>
        <end position="342"/>
    </location>
</feature>
<keyword evidence="5 7" id="KW-0648">Protein biosynthesis</keyword>
<feature type="repeat" description="WD" evidence="8">
    <location>
        <begin position="74"/>
        <end position="115"/>
    </location>
</feature>
<keyword evidence="4" id="KW-0677">Repeat</keyword>
<accession>A0ABY6KS50</accession>